<sequence length="230" mass="24864">MNNAPPVILDAGHPCSPLAIPATKTALLLLDFHKFIVASQPGQGKEVVVSATSTREWARKHEIKVVHCLIDLKASTVATRKMASRANQIRDKMSLEPPEHIGEVEELAASADEYVFWRPPSHVSAMGSYGLSTFLEEHQIQSLILAGFSTSGCVINTAKGAADSGFVVTVLEDACGDKMPDAQEVIMKKLLVGQCHVVEHKKIVEAWDQRDDGNLLTQTAELSISAGNNI</sequence>
<accession>A0ABR0J2F7</accession>
<organism evidence="4 5">
    <name type="scientific">Exophiala sideris</name>
    <dbReference type="NCBI Taxonomy" id="1016849"/>
    <lineage>
        <taxon>Eukaryota</taxon>
        <taxon>Fungi</taxon>
        <taxon>Dikarya</taxon>
        <taxon>Ascomycota</taxon>
        <taxon>Pezizomycotina</taxon>
        <taxon>Eurotiomycetes</taxon>
        <taxon>Chaetothyriomycetidae</taxon>
        <taxon>Chaetothyriales</taxon>
        <taxon>Herpotrichiellaceae</taxon>
        <taxon>Exophiala</taxon>
    </lineage>
</organism>
<dbReference type="EMBL" id="JAVRRF010000024">
    <property type="protein sequence ID" value="KAK5054067.1"/>
    <property type="molecule type" value="Genomic_DNA"/>
</dbReference>
<dbReference type="InterPro" id="IPR000868">
    <property type="entry name" value="Isochorismatase-like_dom"/>
</dbReference>
<comment type="similarity">
    <text evidence="1">Belongs to the isochorismatase family.</text>
</comment>
<reference evidence="4 5" key="1">
    <citation type="submission" date="2023-08" db="EMBL/GenBank/DDBJ databases">
        <title>Black Yeasts Isolated from many extreme environments.</title>
        <authorList>
            <person name="Coleine C."/>
            <person name="Stajich J.E."/>
            <person name="Selbmann L."/>
        </authorList>
    </citation>
    <scope>NUCLEOTIDE SEQUENCE [LARGE SCALE GENOMIC DNA]</scope>
    <source>
        <strain evidence="4 5">CCFEE 6328</strain>
    </source>
</reference>
<evidence type="ECO:0000313" key="5">
    <source>
        <dbReference type="Proteomes" id="UP001345691"/>
    </source>
</evidence>
<dbReference type="Pfam" id="PF00857">
    <property type="entry name" value="Isochorismatase"/>
    <property type="match status" value="1"/>
</dbReference>
<evidence type="ECO:0000313" key="4">
    <source>
        <dbReference type="EMBL" id="KAK5054067.1"/>
    </source>
</evidence>
<dbReference type="InterPro" id="IPR050272">
    <property type="entry name" value="Isochorismatase-like_hydrls"/>
</dbReference>
<keyword evidence="2" id="KW-0378">Hydrolase</keyword>
<protein>
    <recommendedName>
        <fullName evidence="3">Isochorismatase-like domain-containing protein</fullName>
    </recommendedName>
</protein>
<evidence type="ECO:0000259" key="3">
    <source>
        <dbReference type="Pfam" id="PF00857"/>
    </source>
</evidence>
<dbReference type="Proteomes" id="UP001345691">
    <property type="component" value="Unassembled WGS sequence"/>
</dbReference>
<dbReference type="SUPFAM" id="SSF52499">
    <property type="entry name" value="Isochorismatase-like hydrolases"/>
    <property type="match status" value="1"/>
</dbReference>
<gene>
    <name evidence="4" type="ORF">LTR69_009029</name>
</gene>
<feature type="domain" description="Isochorismatase-like" evidence="3">
    <location>
        <begin position="25"/>
        <end position="190"/>
    </location>
</feature>
<dbReference type="Gene3D" id="3.40.50.850">
    <property type="entry name" value="Isochorismatase-like"/>
    <property type="match status" value="1"/>
</dbReference>
<evidence type="ECO:0000256" key="2">
    <source>
        <dbReference type="ARBA" id="ARBA00022801"/>
    </source>
</evidence>
<name>A0ABR0J2F7_9EURO</name>
<evidence type="ECO:0000256" key="1">
    <source>
        <dbReference type="ARBA" id="ARBA00006336"/>
    </source>
</evidence>
<dbReference type="PANTHER" id="PTHR43540">
    <property type="entry name" value="PEROXYUREIDOACRYLATE/UREIDOACRYLATE AMIDOHYDROLASE-RELATED"/>
    <property type="match status" value="1"/>
</dbReference>
<dbReference type="InterPro" id="IPR036380">
    <property type="entry name" value="Isochorismatase-like_sf"/>
</dbReference>
<keyword evidence="5" id="KW-1185">Reference proteome</keyword>
<comment type="caution">
    <text evidence="4">The sequence shown here is derived from an EMBL/GenBank/DDBJ whole genome shotgun (WGS) entry which is preliminary data.</text>
</comment>
<proteinExistence type="inferred from homology"/>
<dbReference type="PANTHER" id="PTHR43540:SF7">
    <property type="entry name" value="ISOCHORISMATASE FAMILY PROTEIN YECD"/>
    <property type="match status" value="1"/>
</dbReference>